<dbReference type="Pfam" id="PF00209">
    <property type="entry name" value="SNF"/>
    <property type="match status" value="2"/>
</dbReference>
<dbReference type="AlphaFoldDB" id="A0A0B4S1S3"/>
<dbReference type="KEGG" id="pmic:NW74_05195"/>
<dbReference type="InterPro" id="IPR000175">
    <property type="entry name" value="Na/ntran_symport"/>
</dbReference>
<evidence type="ECO:0000256" key="6">
    <source>
        <dbReference type="RuleBase" id="RU003732"/>
    </source>
</evidence>
<feature type="transmembrane region" description="Helical" evidence="7">
    <location>
        <begin position="12"/>
        <end position="29"/>
    </location>
</feature>
<evidence type="ECO:0000256" key="1">
    <source>
        <dbReference type="ARBA" id="ARBA00004141"/>
    </source>
</evidence>
<evidence type="ECO:0000313" key="8">
    <source>
        <dbReference type="EMBL" id="AIZ36770.1"/>
    </source>
</evidence>
<keyword evidence="9" id="KW-1185">Reference proteome</keyword>
<feature type="transmembrane region" description="Helical" evidence="7">
    <location>
        <begin position="345"/>
        <end position="366"/>
    </location>
</feature>
<proteinExistence type="inferred from homology"/>
<comment type="similarity">
    <text evidence="6">Belongs to the sodium:neurotransmitter symporter (SNF) (TC 2.A.22) family.</text>
</comment>
<dbReference type="PANTHER" id="PTHR42948">
    <property type="entry name" value="TRANSPORTER"/>
    <property type="match status" value="1"/>
</dbReference>
<evidence type="ECO:0000256" key="2">
    <source>
        <dbReference type="ARBA" id="ARBA00022448"/>
    </source>
</evidence>
<keyword evidence="5 7" id="KW-0472">Membrane</keyword>
<dbReference type="NCBIfam" id="NF037979">
    <property type="entry name" value="Na_transp"/>
    <property type="match status" value="1"/>
</dbReference>
<feature type="transmembrane region" description="Helical" evidence="7">
    <location>
        <begin position="424"/>
        <end position="446"/>
    </location>
</feature>
<dbReference type="PROSITE" id="PS50267">
    <property type="entry name" value="NA_NEUROTRAN_SYMP_3"/>
    <property type="match status" value="1"/>
</dbReference>
<dbReference type="PROSITE" id="PS00610">
    <property type="entry name" value="NA_NEUROTRAN_SYMP_1"/>
    <property type="match status" value="1"/>
</dbReference>
<evidence type="ECO:0000256" key="7">
    <source>
        <dbReference type="SAM" id="Phobius"/>
    </source>
</evidence>
<organism evidence="8 9">
    <name type="scientific">Parvimonas micra</name>
    <dbReference type="NCBI Taxonomy" id="33033"/>
    <lineage>
        <taxon>Bacteria</taxon>
        <taxon>Bacillati</taxon>
        <taxon>Bacillota</taxon>
        <taxon>Tissierellia</taxon>
        <taxon>Tissierellales</taxon>
        <taxon>Peptoniphilaceae</taxon>
        <taxon>Parvimonas</taxon>
    </lineage>
</organism>
<accession>A0A0B4S1S3</accession>
<evidence type="ECO:0000256" key="4">
    <source>
        <dbReference type="ARBA" id="ARBA00022989"/>
    </source>
</evidence>
<feature type="transmembrane region" description="Helical" evidence="7">
    <location>
        <begin position="299"/>
        <end position="325"/>
    </location>
</feature>
<feature type="transmembrane region" description="Helical" evidence="7">
    <location>
        <begin position="41"/>
        <end position="60"/>
    </location>
</feature>
<keyword evidence="2 6" id="KW-0813">Transport</keyword>
<sequence>MEENRSNWNSRFGYIMAAAGFSIGLGNVWRFPYLVGTNGGGAFVLIYLAICIVIGIPLFYMEVTLGRKAMASPIVGMRKLTKKGSPWVSFGWLGVLSAFFILTYYINIMGWIMAYIVKMLTGAMKGFTAEQFTANFNDLMANPTQLVMWTLICTVIIGVIAAKNLNSGLEKACKFMMPALFIMLIIVVIRSVTLPGASEGIKWYLNVDFSKVTPQTFLTALGQCFFSVGIASGGAFVYGSYLKKDSNIPEDGLMVVGFDTLAALIAGFATFPAVFALGLKPDSGSNLLFVTMSNVFMNMPFGQIFGFMFFLLMFFAALSSALGYLEPISSSFSDMLKLSRAKGTICALTSIFVVGLFTIFGLNIMSGVKIIGKNLFDFADYLSGNIMMPLGAIALILYVLIVWKFDNFREEVNAGAKGLKVPAFFKPIAYLLPIALIIIFVTGLGIF</sequence>
<feature type="transmembrane region" description="Helical" evidence="7">
    <location>
        <begin position="386"/>
        <end position="403"/>
    </location>
</feature>
<dbReference type="STRING" id="33033.NW74_05195"/>
<feature type="transmembrane region" description="Helical" evidence="7">
    <location>
        <begin position="217"/>
        <end position="241"/>
    </location>
</feature>
<comment type="subcellular location">
    <subcellularLocation>
        <location evidence="1">Membrane</location>
        <topology evidence="1">Multi-pass membrane protein</topology>
    </subcellularLocation>
</comment>
<dbReference type="PANTHER" id="PTHR42948:SF1">
    <property type="entry name" value="TRANSPORTER"/>
    <property type="match status" value="1"/>
</dbReference>
<dbReference type="GO" id="GO:0016020">
    <property type="term" value="C:membrane"/>
    <property type="evidence" value="ECO:0007669"/>
    <property type="project" value="UniProtKB-SubCell"/>
</dbReference>
<evidence type="ECO:0000256" key="3">
    <source>
        <dbReference type="ARBA" id="ARBA00022692"/>
    </source>
</evidence>
<feature type="transmembrane region" description="Helical" evidence="7">
    <location>
        <begin position="177"/>
        <end position="197"/>
    </location>
</feature>
<feature type="transmembrane region" description="Helical" evidence="7">
    <location>
        <begin position="87"/>
        <end position="117"/>
    </location>
</feature>
<dbReference type="OrthoDB" id="9762833at2"/>
<dbReference type="Proteomes" id="UP000031386">
    <property type="component" value="Chromosome"/>
</dbReference>
<dbReference type="EMBL" id="CP009761">
    <property type="protein sequence ID" value="AIZ36770.1"/>
    <property type="molecule type" value="Genomic_DNA"/>
</dbReference>
<dbReference type="GO" id="GO:0015293">
    <property type="term" value="F:symporter activity"/>
    <property type="evidence" value="ECO:0007669"/>
    <property type="project" value="UniProtKB-KW"/>
</dbReference>
<dbReference type="SUPFAM" id="SSF161070">
    <property type="entry name" value="SNF-like"/>
    <property type="match status" value="1"/>
</dbReference>
<keyword evidence="6" id="KW-0769">Symport</keyword>
<keyword evidence="3 6" id="KW-0812">Transmembrane</keyword>
<name>A0A0B4S1S3_9FIRM</name>
<dbReference type="CDD" id="cd10336">
    <property type="entry name" value="SLC6sbd_Tyt1-Like"/>
    <property type="match status" value="1"/>
</dbReference>
<feature type="transmembrane region" description="Helical" evidence="7">
    <location>
        <begin position="146"/>
        <end position="165"/>
    </location>
</feature>
<reference evidence="8 9" key="1">
    <citation type="submission" date="2014-10" db="EMBL/GenBank/DDBJ databases">
        <title>Complete genome sequence of Parvimonas micra KCOM 1535 (= ChDC B708).</title>
        <authorList>
            <person name="Kook J.-K."/>
            <person name="Park S.-N."/>
            <person name="Lim Y.K."/>
            <person name="Roh H."/>
        </authorList>
    </citation>
    <scope>NUCLEOTIDE SEQUENCE [LARGE SCALE GENOMIC DNA]</scope>
    <source>
        <strain evidence="9">KCOM 1535 / ChDC B708</strain>
    </source>
</reference>
<dbReference type="InterPro" id="IPR047218">
    <property type="entry name" value="YocR/YhdH-like"/>
</dbReference>
<dbReference type="InterPro" id="IPR037272">
    <property type="entry name" value="SNS_sf"/>
</dbReference>
<evidence type="ECO:0000256" key="5">
    <source>
        <dbReference type="ARBA" id="ARBA00023136"/>
    </source>
</evidence>
<dbReference type="PRINTS" id="PR00176">
    <property type="entry name" value="NANEUSMPORT"/>
</dbReference>
<keyword evidence="4 7" id="KW-1133">Transmembrane helix</keyword>
<gene>
    <name evidence="8" type="ORF">NW74_05195</name>
</gene>
<feature type="transmembrane region" description="Helical" evidence="7">
    <location>
        <begin position="253"/>
        <end position="279"/>
    </location>
</feature>
<evidence type="ECO:0000313" key="9">
    <source>
        <dbReference type="Proteomes" id="UP000031386"/>
    </source>
</evidence>
<protein>
    <recommendedName>
        <fullName evidence="6">Transporter</fullName>
    </recommendedName>
</protein>